<keyword evidence="2" id="KW-1185">Reference proteome</keyword>
<dbReference type="RefSeq" id="XP_056517846.1">
    <property type="nucleotide sequence ID" value="XM_056670047.1"/>
</dbReference>
<name>A0A9W9KVD4_9EURO</name>
<protein>
    <submittedName>
        <fullName evidence="1">Uncharacterized protein</fullName>
    </submittedName>
</protein>
<dbReference type="GeneID" id="81409217"/>
<dbReference type="EMBL" id="JAPQKL010000007">
    <property type="protein sequence ID" value="KAJ5121342.1"/>
    <property type="molecule type" value="Genomic_DNA"/>
</dbReference>
<proteinExistence type="predicted"/>
<dbReference type="AlphaFoldDB" id="A0A9W9KVD4"/>
<accession>A0A9W9KVD4</accession>
<sequence length="90" mass="10003">MYLLMTLSAQQARVWQPPFSAFKPLLRWRWFSGGHAASLAGLSPLPIILSPGILKSLKGLYVLTAFSGAGADESTWDSRKSFDRVVDAWY</sequence>
<gene>
    <name evidence="1" type="ORF">N7515_009303</name>
</gene>
<comment type="caution">
    <text evidence="1">The sequence shown here is derived from an EMBL/GenBank/DDBJ whole genome shotgun (WGS) entry which is preliminary data.</text>
</comment>
<reference evidence="1" key="1">
    <citation type="submission" date="2022-11" db="EMBL/GenBank/DDBJ databases">
        <authorList>
            <person name="Petersen C."/>
        </authorList>
    </citation>
    <scope>NUCLEOTIDE SEQUENCE</scope>
    <source>
        <strain evidence="1">IBT 22155</strain>
    </source>
</reference>
<dbReference type="Proteomes" id="UP001149079">
    <property type="component" value="Unassembled WGS sequence"/>
</dbReference>
<organism evidence="1 2">
    <name type="scientific">Penicillium bovifimosum</name>
    <dbReference type="NCBI Taxonomy" id="126998"/>
    <lineage>
        <taxon>Eukaryota</taxon>
        <taxon>Fungi</taxon>
        <taxon>Dikarya</taxon>
        <taxon>Ascomycota</taxon>
        <taxon>Pezizomycotina</taxon>
        <taxon>Eurotiomycetes</taxon>
        <taxon>Eurotiomycetidae</taxon>
        <taxon>Eurotiales</taxon>
        <taxon>Aspergillaceae</taxon>
        <taxon>Penicillium</taxon>
    </lineage>
</organism>
<evidence type="ECO:0000313" key="1">
    <source>
        <dbReference type="EMBL" id="KAJ5121342.1"/>
    </source>
</evidence>
<evidence type="ECO:0000313" key="2">
    <source>
        <dbReference type="Proteomes" id="UP001149079"/>
    </source>
</evidence>
<reference evidence="1" key="2">
    <citation type="journal article" date="2023" name="IMA Fungus">
        <title>Comparative genomic study of the Penicillium genus elucidates a diverse pangenome and 15 lateral gene transfer events.</title>
        <authorList>
            <person name="Petersen C."/>
            <person name="Sorensen T."/>
            <person name="Nielsen M.R."/>
            <person name="Sondergaard T.E."/>
            <person name="Sorensen J.L."/>
            <person name="Fitzpatrick D.A."/>
            <person name="Frisvad J.C."/>
            <person name="Nielsen K.L."/>
        </authorList>
    </citation>
    <scope>NUCLEOTIDE SEQUENCE</scope>
    <source>
        <strain evidence="1">IBT 22155</strain>
    </source>
</reference>